<name>A0A101PVN9_STRCK</name>
<feature type="domain" description="DUF1989" evidence="2">
    <location>
        <begin position="90"/>
        <end position="257"/>
    </location>
</feature>
<dbReference type="AlphaFoldDB" id="A0A101PVN9"/>
<sequence>MNTAEGSTAGAPPYDQHPTAPLTAPLSGQPDEGRAAARVRDLHLTDSVRSARVDARAQGGQAGTWMPYLPASGSPYCPPGVDPAALVWAETVAPGGYTHKVLARGTRLRFDDPTGDACAHLLLFNALEPVERLNVADTQKIPWQAYLGENHPLLSGDGRVLAVVSGDSSGRHDAFCGTSTDAWNARKYGDARPEGPSPSGRGLFLKAAAKHGLSRRDLPPGVSFFQGVRVEADGTLAWQGSAGPGTYVELVAELPLLVLVANVAHPLDPRPGYVVGPLRVHAWRGEPTGPDEPRFTATPELHRAYLNTADYCEARGL</sequence>
<dbReference type="InterPro" id="IPR018959">
    <property type="entry name" value="DUF1989"/>
</dbReference>
<evidence type="ECO:0000256" key="1">
    <source>
        <dbReference type="SAM" id="MobiDB-lite"/>
    </source>
</evidence>
<dbReference type="PANTHER" id="PTHR31527">
    <property type="entry name" value="RE64534P"/>
    <property type="match status" value="1"/>
</dbReference>
<accession>A0A101PVN9</accession>
<organism evidence="3 4">
    <name type="scientific">Streptomyces corchorusii</name>
    <name type="common">Streptomyces chibaensis</name>
    <dbReference type="NCBI Taxonomy" id="1903"/>
    <lineage>
        <taxon>Bacteria</taxon>
        <taxon>Bacillati</taxon>
        <taxon>Actinomycetota</taxon>
        <taxon>Actinomycetes</taxon>
        <taxon>Kitasatosporales</taxon>
        <taxon>Streptomycetaceae</taxon>
        <taxon>Streptomyces</taxon>
    </lineage>
</organism>
<evidence type="ECO:0000313" key="4">
    <source>
        <dbReference type="Proteomes" id="UP000053398"/>
    </source>
</evidence>
<feature type="region of interest" description="Disordered" evidence="1">
    <location>
        <begin position="1"/>
        <end position="35"/>
    </location>
</feature>
<dbReference type="RefSeq" id="WP_058085232.1">
    <property type="nucleotide sequence ID" value="NZ_KQ948366.1"/>
</dbReference>
<dbReference type="Proteomes" id="UP000053398">
    <property type="component" value="Unassembled WGS sequence"/>
</dbReference>
<dbReference type="PANTHER" id="PTHR31527:SF0">
    <property type="entry name" value="RE64534P"/>
    <property type="match status" value="1"/>
</dbReference>
<reference evidence="3 4" key="1">
    <citation type="submission" date="2015-10" db="EMBL/GenBank/DDBJ databases">
        <title>Draft genome sequence of Streptomyces corchorusii DSM 40340, type strain for the species Streptomyces corchorusii.</title>
        <authorList>
            <person name="Ruckert C."/>
            <person name="Winkler A."/>
            <person name="Kalinowski J."/>
            <person name="Kampfer P."/>
            <person name="Glaeser S."/>
        </authorList>
    </citation>
    <scope>NUCLEOTIDE SEQUENCE [LARGE SCALE GENOMIC DNA]</scope>
    <source>
        <strain evidence="3 4">DSM 40340</strain>
    </source>
</reference>
<dbReference type="Pfam" id="PF09347">
    <property type="entry name" value="DUF1989"/>
    <property type="match status" value="1"/>
</dbReference>
<dbReference type="InterPro" id="IPR017792">
    <property type="entry name" value="UAAP1"/>
</dbReference>
<evidence type="ECO:0000313" key="3">
    <source>
        <dbReference type="EMBL" id="KUN18535.1"/>
    </source>
</evidence>
<evidence type="ECO:0000259" key="2">
    <source>
        <dbReference type="Pfam" id="PF09347"/>
    </source>
</evidence>
<dbReference type="NCBIfam" id="TIGR03425">
    <property type="entry name" value="urea_degr_2"/>
    <property type="match status" value="1"/>
</dbReference>
<gene>
    <name evidence="3" type="ORF">AQJ11_34410</name>
</gene>
<comment type="caution">
    <text evidence="3">The sequence shown here is derived from an EMBL/GenBank/DDBJ whole genome shotgun (WGS) entry which is preliminary data.</text>
</comment>
<dbReference type="EMBL" id="LMWP01000043">
    <property type="protein sequence ID" value="KUN18535.1"/>
    <property type="molecule type" value="Genomic_DNA"/>
</dbReference>
<proteinExistence type="predicted"/>
<protein>
    <submittedName>
        <fullName evidence="3">Urea carboxylase</fullName>
    </submittedName>
</protein>
<keyword evidence="4" id="KW-1185">Reference proteome</keyword>